<evidence type="ECO:0000259" key="1">
    <source>
        <dbReference type="Pfam" id="PF19489"/>
    </source>
</evidence>
<accession>A0A381SDM6</accession>
<reference evidence="2" key="1">
    <citation type="submission" date="2018-05" db="EMBL/GenBank/DDBJ databases">
        <authorList>
            <person name="Lanie J.A."/>
            <person name="Ng W.-L."/>
            <person name="Kazmierczak K.M."/>
            <person name="Andrzejewski T.M."/>
            <person name="Davidsen T.M."/>
            <person name="Wayne K.J."/>
            <person name="Tettelin H."/>
            <person name="Glass J.I."/>
            <person name="Rusch D."/>
            <person name="Podicherti R."/>
            <person name="Tsui H.-C.T."/>
            <person name="Winkler M.E."/>
        </authorList>
    </citation>
    <scope>NUCLEOTIDE SEQUENCE</scope>
</reference>
<dbReference type="InterPro" id="IPR045795">
    <property type="entry name" value="SLT_4"/>
</dbReference>
<dbReference type="Gene3D" id="1.10.530.10">
    <property type="match status" value="1"/>
</dbReference>
<protein>
    <recommendedName>
        <fullName evidence="1">Transglycosylase SLT domain-containing protein</fullName>
    </recommendedName>
</protein>
<gene>
    <name evidence="2" type="ORF">METZ01_LOCUS54960</name>
</gene>
<dbReference type="EMBL" id="UINC01002970">
    <property type="protein sequence ID" value="SVA02106.1"/>
    <property type="molecule type" value="Genomic_DNA"/>
</dbReference>
<dbReference type="CDD" id="cd00442">
    <property type="entry name" value="Lyz-like"/>
    <property type="match status" value="1"/>
</dbReference>
<proteinExistence type="predicted"/>
<sequence>VHLLRLSTSFGCRLISGVVLSAVLFLSGCIEGPLRSVEDICQIFSDRPQWKVAVRRTAERWGIPPEITVSFVYQESSFKSDARPPRRKLLWIIPWKRPTTAFGYAQAIDSTWARYQRNAGSADADRTDFADAVDFIGWYNQQSYTALGLSPRDARSSYLAYHEGHDGYQNKSYRKKKWLLKVAERVATRADRYRKQLKSCPL</sequence>
<feature type="non-terminal residue" evidence="2">
    <location>
        <position position="1"/>
    </location>
</feature>
<dbReference type="SUPFAM" id="SSF53955">
    <property type="entry name" value="Lysozyme-like"/>
    <property type="match status" value="1"/>
</dbReference>
<dbReference type="AlphaFoldDB" id="A0A381SDM6"/>
<dbReference type="Pfam" id="PF19489">
    <property type="entry name" value="SLT_4"/>
    <property type="match status" value="1"/>
</dbReference>
<evidence type="ECO:0000313" key="2">
    <source>
        <dbReference type="EMBL" id="SVA02106.1"/>
    </source>
</evidence>
<organism evidence="2">
    <name type="scientific">marine metagenome</name>
    <dbReference type="NCBI Taxonomy" id="408172"/>
    <lineage>
        <taxon>unclassified sequences</taxon>
        <taxon>metagenomes</taxon>
        <taxon>ecological metagenomes</taxon>
    </lineage>
</organism>
<feature type="domain" description="Transglycosylase SLT" evidence="1">
    <location>
        <begin position="18"/>
        <end position="200"/>
    </location>
</feature>
<dbReference type="InterPro" id="IPR023346">
    <property type="entry name" value="Lysozyme-like_dom_sf"/>
</dbReference>
<name>A0A381SDM6_9ZZZZ</name>